<dbReference type="AlphaFoldDB" id="A0A0Q9YVH8"/>
<dbReference type="GO" id="GO:0050661">
    <property type="term" value="F:NADP binding"/>
    <property type="evidence" value="ECO:0007669"/>
    <property type="project" value="InterPro"/>
</dbReference>
<proteinExistence type="predicted"/>
<evidence type="ECO:0000313" key="2">
    <source>
        <dbReference type="EMBL" id="MCS5710771.1"/>
    </source>
</evidence>
<dbReference type="EMBL" id="LKAJ01000009">
    <property type="protein sequence ID" value="KRG20641.1"/>
    <property type="molecule type" value="Genomic_DNA"/>
</dbReference>
<reference evidence="2" key="3">
    <citation type="submission" date="2021-06" db="EMBL/GenBank/DDBJ databases">
        <title>Genomic Description and Analysis of Intracellular Bacteria, Candidatus Berkiella cookevillensis and Candidatus Berkiella aquae.</title>
        <authorList>
            <person name="Kidane D.T."/>
            <person name="Mehari Y.T."/>
            <person name="Rice F.C."/>
            <person name="Arivett B.A."/>
            <person name="Farone A.L."/>
            <person name="Berk S.G."/>
            <person name="Farone M.B."/>
        </authorList>
    </citation>
    <scope>NUCLEOTIDE SEQUENCE</scope>
    <source>
        <strain evidence="2">HT99</strain>
    </source>
</reference>
<dbReference type="GO" id="GO:0033014">
    <property type="term" value="P:tetrapyrrole biosynthetic process"/>
    <property type="evidence" value="ECO:0007669"/>
    <property type="project" value="InterPro"/>
</dbReference>
<protein>
    <submittedName>
        <fullName evidence="1">Uncharacterized protein</fullName>
    </submittedName>
</protein>
<dbReference type="InterPro" id="IPR036343">
    <property type="entry name" value="GluRdtase_N_sf"/>
</dbReference>
<evidence type="ECO:0000313" key="3">
    <source>
        <dbReference type="Proteomes" id="UP000051497"/>
    </source>
</evidence>
<reference evidence="2" key="2">
    <citation type="journal article" date="2016" name="Genome Announc.">
        <title>Draft Genome Sequences of Two Novel Amoeba-Resistant Intranuclear Bacteria, 'Candidatus Berkiella cookevillensis' and 'Candidatus Berkiella aquae'.</title>
        <authorList>
            <person name="Mehari Y.T."/>
            <person name="Arivett B.A."/>
            <person name="Farone A.L."/>
            <person name="Gunderson J.H."/>
            <person name="Farone M.B."/>
        </authorList>
    </citation>
    <scope>NUCLEOTIDE SEQUENCE</scope>
    <source>
        <strain evidence="2">HT99</strain>
    </source>
</reference>
<dbReference type="EMBL" id="LKAJ02000001">
    <property type="protein sequence ID" value="MCS5710771.1"/>
    <property type="molecule type" value="Genomic_DNA"/>
</dbReference>
<dbReference type="RefSeq" id="WP_075066755.1">
    <property type="nucleotide sequence ID" value="NZ_LKAJ02000001.1"/>
</dbReference>
<dbReference type="SUPFAM" id="SSF69742">
    <property type="entry name" value="Glutamyl tRNA-reductase catalytic, N-terminal domain"/>
    <property type="match status" value="1"/>
</dbReference>
<dbReference type="Proteomes" id="UP000051497">
    <property type="component" value="Unassembled WGS sequence"/>
</dbReference>
<dbReference type="STRING" id="295108.HT99x_02128"/>
<dbReference type="GO" id="GO:0008883">
    <property type="term" value="F:glutamyl-tRNA reductase activity"/>
    <property type="evidence" value="ECO:0007669"/>
    <property type="project" value="InterPro"/>
</dbReference>
<dbReference type="OrthoDB" id="5638270at2"/>
<comment type="caution">
    <text evidence="1">The sequence shown here is derived from an EMBL/GenBank/DDBJ whole genome shotgun (WGS) entry which is preliminary data.</text>
</comment>
<name>A0A0Q9YVH8_9GAMM</name>
<evidence type="ECO:0000313" key="1">
    <source>
        <dbReference type="EMBL" id="KRG20641.1"/>
    </source>
</evidence>
<sequence>MKLDSLQVLHLRSFNKKGEETNPLIDFKETVKPFAPMTCARHVYIFTETAGYDIDSLYNYLKEHSEKCEWFTGKEAYSFLLRWAVGAESYKLDSNDHFVLGSIRDSWNYSHIHLPSGSTLFYFMPILFKDAKNIRHLIQTSELGEKNTKEILLHMCENCADSRGLEQEPAYDELLKQNQHYIEAAQEQFINEKLKKATKTMEALNARAPEILLPSSPSPMLKFRANLGAALIKRQLQAPTEFSKGRSIEPF</sequence>
<reference evidence="1" key="1">
    <citation type="submission" date="2015-09" db="EMBL/GenBank/DDBJ databases">
        <title>Draft Genome Sequences of Two Novel Amoeba-resistant Intranuclear Bacteria, Candidatus Berkiella cookevillensis and Candidatus Berkiella aquae.</title>
        <authorList>
            <person name="Mehari Y.T."/>
            <person name="Arivett B.A."/>
            <person name="Farone A.L."/>
            <person name="Gunderson J.H."/>
            <person name="Farone M.B."/>
        </authorList>
    </citation>
    <scope>NUCLEOTIDE SEQUENCE [LARGE SCALE GENOMIC DNA]</scope>
    <source>
        <strain evidence="1">HT99</strain>
    </source>
</reference>
<keyword evidence="3" id="KW-1185">Reference proteome</keyword>
<gene>
    <name evidence="2" type="ORF">HT99x_004965</name>
    <name evidence="1" type="ORF">HT99x_02128</name>
</gene>
<organism evidence="1">
    <name type="scientific">Candidatus Berkiella aquae</name>
    <dbReference type="NCBI Taxonomy" id="295108"/>
    <lineage>
        <taxon>Bacteria</taxon>
        <taxon>Pseudomonadati</taxon>
        <taxon>Pseudomonadota</taxon>
        <taxon>Gammaproteobacteria</taxon>
        <taxon>Candidatus Berkiellales</taxon>
        <taxon>Candidatus Berkiellaceae</taxon>
        <taxon>Candidatus Berkiella</taxon>
    </lineage>
</organism>
<accession>A0A0Q9YVH8</accession>